<protein>
    <submittedName>
        <fullName evidence="1">Putative iSAfe9, transposase</fullName>
    </submittedName>
</protein>
<reference evidence="1 2" key="1">
    <citation type="submission" date="2015-01" db="EMBL/GenBank/DDBJ databases">
        <title>Genome Sequencing of Rickettsiales.</title>
        <authorList>
            <person name="Daugherty S.C."/>
            <person name="Su Q."/>
            <person name="Abolude K."/>
            <person name="Beier-Sexton M."/>
            <person name="Carlyon J.A."/>
            <person name="Carter R."/>
            <person name="Day N.P."/>
            <person name="Dumler S.J."/>
            <person name="Dyachenko V."/>
            <person name="Godinez A."/>
            <person name="Kurtti T.J."/>
            <person name="Lichay M."/>
            <person name="Mullins K.E."/>
            <person name="Ott S."/>
            <person name="Pappas-Brown V."/>
            <person name="Paris D.H."/>
            <person name="Patel P."/>
            <person name="Richards A.L."/>
            <person name="Sadzewicz L."/>
            <person name="Sears K."/>
            <person name="Seidman D."/>
            <person name="Sengamalay N."/>
            <person name="Stenos J."/>
            <person name="Tallon L.J."/>
            <person name="Vincent G."/>
            <person name="Fraser C.M."/>
            <person name="Munderloh U."/>
            <person name="Dunning-Hotopp J.C."/>
        </authorList>
    </citation>
    <scope>NUCLEOTIDE SEQUENCE [LARGE SCALE GENOMIC DNA]</scope>
    <source>
        <strain evidence="1 2">Ac/Pa</strain>
    </source>
</reference>
<gene>
    <name evidence="1" type="ORF">APHACPA_1601</name>
</gene>
<evidence type="ECO:0000313" key="2">
    <source>
        <dbReference type="Proteomes" id="UP000033556"/>
    </source>
</evidence>
<dbReference type="Proteomes" id="UP000033556">
    <property type="component" value="Unassembled WGS sequence"/>
</dbReference>
<organism evidence="1 2">
    <name type="scientific">Rickettsia amblyommatis str. Ac/Pa</name>
    <dbReference type="NCBI Taxonomy" id="1359164"/>
    <lineage>
        <taxon>Bacteria</taxon>
        <taxon>Pseudomonadati</taxon>
        <taxon>Pseudomonadota</taxon>
        <taxon>Alphaproteobacteria</taxon>
        <taxon>Rickettsiales</taxon>
        <taxon>Rickettsiaceae</taxon>
        <taxon>Rickettsieae</taxon>
        <taxon>Rickettsia</taxon>
        <taxon>spotted fever group</taxon>
    </lineage>
</organism>
<dbReference type="PANTHER" id="PTHR35004">
    <property type="entry name" value="TRANSPOSASE RV3428C-RELATED"/>
    <property type="match status" value="1"/>
</dbReference>
<keyword evidence="2" id="KW-1185">Reference proteome</keyword>
<proteinExistence type="predicted"/>
<evidence type="ECO:0000313" key="1">
    <source>
        <dbReference type="EMBL" id="KJV62570.1"/>
    </source>
</evidence>
<sequence>MQKIKKYNQIISAAKAGMSVKTARKYLRVNKFPSDLQTVRKYRTRKDPFVKHWDEIESMLELAPELQATTILAYLTEKYHGNYNGKQLRCLQKKLKQWRAEHGRDKPVIFLQNILPGKQSQSDWTNMNQLGICIGGKPYSHLLFHFMLPYSCWETINICHSESFDTLASGFEKAVWELGGVLPEHRTDNLSAATKRCGNSRQFKDGKNCLLIMMLHHHEIIPVLVMKMVLLKKVMIHLSKL</sequence>
<dbReference type="RefSeq" id="WP_156132689.1">
    <property type="nucleotide sequence ID" value="NZ_LANR01000001.1"/>
</dbReference>
<comment type="caution">
    <text evidence="1">The sequence shown here is derived from an EMBL/GenBank/DDBJ whole genome shotgun (WGS) entry which is preliminary data.</text>
</comment>
<name>A0A0F3N3E6_RICAM</name>
<dbReference type="PATRIC" id="fig|1359164.3.peg.1587"/>
<dbReference type="EMBL" id="LANR01000001">
    <property type="protein sequence ID" value="KJV62570.1"/>
    <property type="molecule type" value="Genomic_DNA"/>
</dbReference>
<dbReference type="AlphaFoldDB" id="A0A0F3N3E6"/>
<dbReference type="PANTHER" id="PTHR35004:SF7">
    <property type="entry name" value="INTEGRASE PROTEIN"/>
    <property type="match status" value="1"/>
</dbReference>
<accession>A0A0F3N3E6</accession>